<dbReference type="RefSeq" id="WP_265047888.1">
    <property type="nucleotide sequence ID" value="NZ_CP100390.1"/>
</dbReference>
<organism evidence="1 2">
    <name type="scientific">Alkalimarinus alittae</name>
    <dbReference type="NCBI Taxonomy" id="2961619"/>
    <lineage>
        <taxon>Bacteria</taxon>
        <taxon>Pseudomonadati</taxon>
        <taxon>Pseudomonadota</taxon>
        <taxon>Gammaproteobacteria</taxon>
        <taxon>Alteromonadales</taxon>
        <taxon>Alteromonadaceae</taxon>
        <taxon>Alkalimarinus</taxon>
    </lineage>
</organism>
<dbReference type="EMBL" id="CP100390">
    <property type="protein sequence ID" value="UZE96402.1"/>
    <property type="molecule type" value="Genomic_DNA"/>
</dbReference>
<evidence type="ECO:0000313" key="1">
    <source>
        <dbReference type="EMBL" id="UZE96402.1"/>
    </source>
</evidence>
<dbReference type="Pfam" id="PF10698">
    <property type="entry name" value="DUF2505"/>
    <property type="match status" value="1"/>
</dbReference>
<accession>A0ABY6N2R3</accession>
<gene>
    <name evidence="1" type="ORF">NKI27_01255</name>
</gene>
<sequence length="161" mass="17764">MEVRDTHSYTQDVDTLFKHFSDAEQVKIKHEALGARAINPVKFEATDSTLEVVLEREVPADVPRAMKKFLSDWNQVKQIESWTGTPGEGYRCDISIEIQGVPVSITGTLELKPEGTGCTNTVCLDISCGIPLVGKKLAELVASQSKTSMKEEYEYIKSALG</sequence>
<dbReference type="InterPro" id="IPR019639">
    <property type="entry name" value="DUF2505"/>
</dbReference>
<keyword evidence="2" id="KW-1185">Reference proteome</keyword>
<evidence type="ECO:0000313" key="2">
    <source>
        <dbReference type="Proteomes" id="UP001163739"/>
    </source>
</evidence>
<proteinExistence type="predicted"/>
<name>A0ABY6N2R3_9ALTE</name>
<protein>
    <submittedName>
        <fullName evidence="1">DUF2505 domain-containing protein</fullName>
    </submittedName>
</protein>
<dbReference type="Proteomes" id="UP001163739">
    <property type="component" value="Chromosome"/>
</dbReference>
<reference evidence="1" key="1">
    <citation type="submission" date="2022-06" db="EMBL/GenBank/DDBJ databases">
        <title>Alkalimarinus sp. nov., isolated from gut of a Alitta virens.</title>
        <authorList>
            <person name="Yang A.I."/>
            <person name="Shin N.-R."/>
        </authorList>
    </citation>
    <scope>NUCLEOTIDE SEQUENCE</scope>
    <source>
        <strain evidence="1">A2M4</strain>
    </source>
</reference>